<dbReference type="Proteomes" id="UP001302662">
    <property type="component" value="Chromosome"/>
</dbReference>
<dbReference type="RefSeq" id="WP_316559971.1">
    <property type="nucleotide sequence ID" value="NZ_CP131062.1"/>
</dbReference>
<name>A0AA96ZY36_9EURY</name>
<sequence length="229" mass="26692">MYFAVIGNIISAEKMVNQERYEMQTKVDEILTKVNKDFKNDIAFDFKLTLGDEFQGLIKNAENVLTILDRIEYLADPFELRFGIGVGPIYSGINKRSGNRPDGPAFWNAGFAVQQMKKNKSYTRPKILFETEDNERNKDIWLEVINESLNLCDFIERGWTDKQKSIIRESIYRYGYDTKVPQKELADLFEISIPAVNVHMKRSGYYNYMNLRKAISDALQKEWGEIEID</sequence>
<proteinExistence type="predicted"/>
<dbReference type="AlphaFoldDB" id="A0AA96ZY36"/>
<keyword evidence="2" id="KW-1185">Reference proteome</keyword>
<protein>
    <recommendedName>
        <fullName evidence="3">SatD</fullName>
    </recommendedName>
</protein>
<reference evidence="1 2" key="1">
    <citation type="submission" date="2023-07" db="EMBL/GenBank/DDBJ databases">
        <title>Closed genome sequence of Methanimicrococcus sp. Es2.</title>
        <authorList>
            <person name="Protasov E."/>
            <person name="Platt K."/>
            <person name="Reeh H."/>
            <person name="Poehlein A."/>
            <person name="Daniel R."/>
            <person name="Brune A."/>
        </authorList>
    </citation>
    <scope>NUCLEOTIDE SEQUENCE [LARGE SCALE GENOMIC DNA]</scope>
    <source>
        <strain evidence="1 2">Es2</strain>
    </source>
</reference>
<dbReference type="EMBL" id="CP131062">
    <property type="protein sequence ID" value="WNY28431.1"/>
    <property type="molecule type" value="Genomic_DNA"/>
</dbReference>
<evidence type="ECO:0008006" key="3">
    <source>
        <dbReference type="Google" id="ProtNLM"/>
    </source>
</evidence>
<organism evidence="1 2">
    <name type="scientific">Methanimicrococcus stummii</name>
    <dbReference type="NCBI Taxonomy" id="3028294"/>
    <lineage>
        <taxon>Archaea</taxon>
        <taxon>Methanobacteriati</taxon>
        <taxon>Methanobacteriota</taxon>
        <taxon>Stenosarchaea group</taxon>
        <taxon>Methanomicrobia</taxon>
        <taxon>Methanosarcinales</taxon>
        <taxon>Methanosarcinaceae</taxon>
        <taxon>Methanimicrococcus</taxon>
    </lineage>
</organism>
<accession>A0AA96ZY36</accession>
<dbReference type="InterPro" id="IPR032580">
    <property type="entry name" value="SatD"/>
</dbReference>
<evidence type="ECO:0000313" key="2">
    <source>
        <dbReference type="Proteomes" id="UP001302662"/>
    </source>
</evidence>
<dbReference type="Pfam" id="PF16264">
    <property type="entry name" value="SatD"/>
    <property type="match status" value="1"/>
</dbReference>
<dbReference type="GeneID" id="85197069"/>
<evidence type="ECO:0000313" key="1">
    <source>
        <dbReference type="EMBL" id="WNY28431.1"/>
    </source>
</evidence>
<gene>
    <name evidence="1" type="ORF">MmiEs2_06160</name>
</gene>
<dbReference type="KEGG" id="mees:MmiEs2_06160"/>